<dbReference type="PANTHER" id="PTHR15180:SF1">
    <property type="entry name" value="GENERAL TRANSCRIPTION FACTOR 3C POLYPEPTIDE 1"/>
    <property type="match status" value="1"/>
</dbReference>
<feature type="region of interest" description="Disordered" evidence="6">
    <location>
        <begin position="677"/>
        <end position="730"/>
    </location>
</feature>
<dbReference type="GO" id="GO:0042791">
    <property type="term" value="P:5S class rRNA transcription by RNA polymerase III"/>
    <property type="evidence" value="ECO:0007669"/>
    <property type="project" value="EnsemblFungi"/>
</dbReference>
<feature type="compositionally biased region" description="Polar residues" evidence="6">
    <location>
        <begin position="679"/>
        <end position="696"/>
    </location>
</feature>
<dbReference type="GO" id="GO:0001003">
    <property type="term" value="F:RNA polymerase III type 2 promoter sequence-specific DNA binding"/>
    <property type="evidence" value="ECO:0007669"/>
    <property type="project" value="EnsemblFungi"/>
</dbReference>
<feature type="region of interest" description="Disordered" evidence="6">
    <location>
        <begin position="281"/>
        <end position="303"/>
    </location>
</feature>
<keyword evidence="2" id="KW-0597">Phosphoprotein</keyword>
<dbReference type="HOGENOM" id="CLU_005481_0_0_1"/>
<dbReference type="Pfam" id="PF20222">
    <property type="entry name" value="DUF6581"/>
    <property type="match status" value="1"/>
</dbReference>
<evidence type="ECO:0000313" key="11">
    <source>
        <dbReference type="Proteomes" id="UP000001640"/>
    </source>
</evidence>
<evidence type="ECO:0000256" key="6">
    <source>
        <dbReference type="SAM" id="MobiDB-lite"/>
    </source>
</evidence>
<dbReference type="eggNOG" id="ENOG502QVPM">
    <property type="taxonomic scope" value="Eukaryota"/>
</dbReference>
<dbReference type="InterPro" id="IPR007309">
    <property type="entry name" value="TFIIIC_Bblock-bd"/>
</dbReference>
<dbReference type="EMBL" id="HE576761">
    <property type="protein sequence ID" value="CCC72085.1"/>
    <property type="molecule type" value="Genomic_DNA"/>
</dbReference>
<feature type="domain" description="Transcription factor tau subunit sfc3/Tfc3 C-terminal" evidence="8">
    <location>
        <begin position="734"/>
        <end position="1109"/>
    </location>
</feature>
<proteinExistence type="predicted"/>
<evidence type="ECO:0000256" key="1">
    <source>
        <dbReference type="ARBA" id="ARBA00004123"/>
    </source>
</evidence>
<dbReference type="Proteomes" id="UP000001640">
    <property type="component" value="Chromosome 10"/>
</dbReference>
<dbReference type="RefSeq" id="XP_003678424.1">
    <property type="nucleotide sequence ID" value="XM_003678376.1"/>
</dbReference>
<evidence type="ECO:0000256" key="4">
    <source>
        <dbReference type="ARBA" id="ARBA00023163"/>
    </source>
</evidence>
<keyword evidence="4" id="KW-0804">Transcription</keyword>
<feature type="domain" description="Transcription factor tau 138 kDa subunit extended winged helix" evidence="9">
    <location>
        <begin position="542"/>
        <end position="632"/>
    </location>
</feature>
<dbReference type="GO" id="GO:0000127">
    <property type="term" value="C:transcription factor TFIIIC complex"/>
    <property type="evidence" value="ECO:0007669"/>
    <property type="project" value="EnsemblFungi"/>
</dbReference>
<dbReference type="CDD" id="cd16169">
    <property type="entry name" value="Tau138_eWH"/>
    <property type="match status" value="1"/>
</dbReference>
<dbReference type="GO" id="GO:0071168">
    <property type="term" value="P:protein localization to chromatin"/>
    <property type="evidence" value="ECO:0007669"/>
    <property type="project" value="EnsemblFungi"/>
</dbReference>
<sequence>MNEITTQGIYPDELVLRLCEELAYNRGRVSFSNLWDVVENIIHIDNQQIKQFIFQCLNSNADVILYEQDTPCNKSFTDILSNQNSFSLGLTEDKLWTILTGYIKKESSIGNFAFDLLLEIAASKYHGINTIDLASITKQDSRSVTGRLKKLNHLIVGTQIIYKGHVVKLLKLRKFSNALENDKKYVNIKDHLANIVKVVKESKNGVRQILDLKRELNFDKDKRLSKAFTAAISWLDERAYLKKVLVVSPNNPALKIRCVKYLRDYDIGIKDTGRFIFDDSSDDDFDGEKSGPEDDEAIDGLDNSNATNMLQQQGLVMVDNVNSSKDLPLVNRFYPIQNQTYDLVDKSMLKGTSTIETIAKITGKDYKRAFTKSSEYYIENSTKKNVIISGFNIKRVYDFEGKKKFYRMFTEENFKILTNSENSTIPSQSRKETDQKSSLEALNRKNYTSLSNILHFNQQMDGSLEFSWNGEVTHPYGRKRKLVAERREAKDRTEEENPKKKKLTSEERLSSNATDQQHSKDSAGEQAASSQIINIGGFSAGSLRSLKRQKAIVDVLNMAGGVTYLREKFFEEVAKFMDSNTQLDKKTVRGDIDRMVQSGKLCVQTYQLNDRQVVFLPGTSEETIFDYVVKEKDSKKTTFGDIIQNTDLYFFDQTEKTRFHRGAKSAERIRKYQKKPLVTLSNPRIKQKSGSISTTNKEGKKKERSTKINASKKKESSKNKSNPENARPDFHLGNKTGVLALIMCVVITKSMTNEIRWDKISSLYPNNSLDSLKKQWTVRRVRMGHVGWKARIDEWKMVLLSAIKEGSISLEEAEQLDIMRLLNLWRKFQSGKQHREISLFKNYADNKKHFNFIKDDEKSIFVGRLAMSSMVQREIASLKMVFKYSTSHQTTEEVQHHTLEEKIKTVIRSILIDNRETAKDTIEALQDVSKDEIDKVVMDMAKEKQVYLRGSKLEATNAISEHLNHNEVNSSFERSSAYIKKLMEMFTANNGLIVNNEISDATSWVLIDLIARKAIDIGIIPLQRDIHRLAYTTRRFEVSTLTPPLILYSNLGSTKLPLEKDAPIPAGKPYSRLWLDSVGNIRTSVWYRLTCMIIFEILFSPGINLQCLQKRCHNIVSLKELLEICSWLKEKEILGTTPYEGFKVVSRWYTF</sequence>
<dbReference type="AlphaFoldDB" id="G0VKP8"/>
<comment type="subcellular location">
    <subcellularLocation>
        <location evidence="1">Nucleus</location>
    </subcellularLocation>
</comment>
<evidence type="ECO:0000259" key="9">
    <source>
        <dbReference type="Pfam" id="PF21552"/>
    </source>
</evidence>
<dbReference type="KEGG" id="ncs:NCAS_0J01060"/>
<feature type="domain" description="B-block binding subunit of TFIIIC" evidence="7">
    <location>
        <begin position="110"/>
        <end position="176"/>
    </location>
</feature>
<dbReference type="GO" id="GO:0005634">
    <property type="term" value="C:nucleus"/>
    <property type="evidence" value="ECO:0007669"/>
    <property type="project" value="UniProtKB-SubCell"/>
</dbReference>
<dbReference type="GO" id="GO:0006384">
    <property type="term" value="P:transcription initiation at RNA polymerase III promoter"/>
    <property type="evidence" value="ECO:0007669"/>
    <property type="project" value="InterPro"/>
</dbReference>
<dbReference type="GO" id="GO:0008301">
    <property type="term" value="F:DNA binding, bending"/>
    <property type="evidence" value="ECO:0007669"/>
    <property type="project" value="EnsemblFungi"/>
</dbReference>
<dbReference type="InParanoid" id="G0VKP8"/>
<feature type="compositionally biased region" description="Basic and acidic residues" evidence="6">
    <location>
        <begin position="482"/>
        <end position="509"/>
    </location>
</feature>
<dbReference type="Pfam" id="PF04182">
    <property type="entry name" value="B-block_TFIIIC"/>
    <property type="match status" value="1"/>
</dbReference>
<name>G0VKP8_NAUCA</name>
<keyword evidence="5" id="KW-0539">Nucleus</keyword>
<dbReference type="InterPro" id="IPR046488">
    <property type="entry name" value="Sfc3/Tfc3_C"/>
</dbReference>
<evidence type="ECO:0000256" key="5">
    <source>
        <dbReference type="ARBA" id="ARBA00023242"/>
    </source>
</evidence>
<dbReference type="PANTHER" id="PTHR15180">
    <property type="entry name" value="GENERAL TRANSCRIPTION FACTOR 3C POLYPEPTIDE 1"/>
    <property type="match status" value="1"/>
</dbReference>
<dbReference type="Pfam" id="PF21552">
    <property type="entry name" value="WHD_TFC3"/>
    <property type="match status" value="1"/>
</dbReference>
<organism evidence="10 11">
    <name type="scientific">Naumovozyma castellii</name>
    <name type="common">Yeast</name>
    <name type="synonym">Saccharomyces castellii</name>
    <dbReference type="NCBI Taxonomy" id="27288"/>
    <lineage>
        <taxon>Eukaryota</taxon>
        <taxon>Fungi</taxon>
        <taxon>Dikarya</taxon>
        <taxon>Ascomycota</taxon>
        <taxon>Saccharomycotina</taxon>
        <taxon>Saccharomycetes</taxon>
        <taxon>Saccharomycetales</taxon>
        <taxon>Saccharomycetaceae</taxon>
        <taxon>Naumovozyma</taxon>
    </lineage>
</organism>
<dbReference type="OMA" id="MSSMIQR"/>
<dbReference type="InterPro" id="IPR049543">
    <property type="entry name" value="WHD_TFC3"/>
</dbReference>
<accession>G0VKP8</accession>
<dbReference type="OrthoDB" id="68020at2759"/>
<dbReference type="GeneID" id="96905783"/>
<keyword evidence="3" id="KW-0238">DNA-binding</keyword>
<evidence type="ECO:0000256" key="3">
    <source>
        <dbReference type="ARBA" id="ARBA00023125"/>
    </source>
</evidence>
<evidence type="ECO:0000259" key="8">
    <source>
        <dbReference type="Pfam" id="PF20222"/>
    </source>
</evidence>
<gene>
    <name evidence="10" type="primary">NCAS0J01060</name>
    <name evidence="10" type="ordered locus">NCAS_0J01060</name>
</gene>
<dbReference type="GO" id="GO:0001002">
    <property type="term" value="F:RNA polymerase III type 1 promoter sequence-specific DNA binding"/>
    <property type="evidence" value="ECO:0007669"/>
    <property type="project" value="EnsemblFungi"/>
</dbReference>
<dbReference type="InterPro" id="IPR044210">
    <property type="entry name" value="Tfc3-like"/>
</dbReference>
<dbReference type="STRING" id="1064592.G0VKP8"/>
<dbReference type="FunCoup" id="G0VKP8">
    <property type="interactions" value="43"/>
</dbReference>
<keyword evidence="11" id="KW-1185">Reference proteome</keyword>
<reference key="2">
    <citation type="submission" date="2011-08" db="EMBL/GenBank/DDBJ databases">
        <title>Genome sequence of Naumovozyma castellii.</title>
        <authorList>
            <person name="Gordon J.L."/>
            <person name="Armisen D."/>
            <person name="Proux-Wera E."/>
            <person name="OhEigeartaigh S.S."/>
            <person name="Byrne K.P."/>
            <person name="Wolfe K.H."/>
        </authorList>
    </citation>
    <scope>NUCLEOTIDE SEQUENCE</scope>
    <source>
        <strain>Type strain:CBS 4309</strain>
    </source>
</reference>
<evidence type="ECO:0000313" key="10">
    <source>
        <dbReference type="EMBL" id="CCC72085.1"/>
    </source>
</evidence>
<evidence type="ECO:0000256" key="2">
    <source>
        <dbReference type="ARBA" id="ARBA00022553"/>
    </source>
</evidence>
<reference evidence="10 11" key="1">
    <citation type="journal article" date="2011" name="Proc. Natl. Acad. Sci. U.S.A.">
        <title>Evolutionary erosion of yeast sex chromosomes by mating-type switching accidents.</title>
        <authorList>
            <person name="Gordon J.L."/>
            <person name="Armisen D."/>
            <person name="Proux-Wera E."/>
            <person name="Oheigeartaigh S.S."/>
            <person name="Byrne K.P."/>
            <person name="Wolfe K.H."/>
        </authorList>
    </citation>
    <scope>NUCLEOTIDE SEQUENCE [LARGE SCALE GENOMIC DNA]</scope>
    <source>
        <strain evidence="11">ATCC 76901 / BCRC 22586 / CBS 4309 / NBRC 1992 / NRRL Y-12630</strain>
    </source>
</reference>
<feature type="region of interest" description="Disordered" evidence="6">
    <location>
        <begin position="479"/>
        <end position="528"/>
    </location>
</feature>
<protein>
    <submittedName>
        <fullName evidence="10">Uncharacterized protein</fullName>
    </submittedName>
</protein>
<evidence type="ECO:0000259" key="7">
    <source>
        <dbReference type="Pfam" id="PF04182"/>
    </source>
</evidence>
<dbReference type="InterPro" id="IPR035625">
    <property type="entry name" value="Tfc3-like_eWH"/>
</dbReference>